<feature type="transmembrane region" description="Helical" evidence="1">
    <location>
        <begin position="52"/>
        <end position="71"/>
    </location>
</feature>
<sequence>MVWVLVFIKSAYIFLGVTTILIGKYLPLRIIIPNRMKYKVIDEKTYVRACRLIFYFIGLCYVLYGIVLLFIDGWPFFVGFFVTMISALTVVLFSLNWRKYIEPI</sequence>
<proteinExistence type="predicted"/>
<dbReference type="OrthoDB" id="9904875at2"/>
<accession>A0A2U3LW46</accession>
<protein>
    <recommendedName>
        <fullName evidence="4">DUF3784 domain-containing protein</fullName>
    </recommendedName>
</protein>
<evidence type="ECO:0000256" key="1">
    <source>
        <dbReference type="SAM" id="Phobius"/>
    </source>
</evidence>
<keyword evidence="1" id="KW-1133">Transmembrane helix</keyword>
<keyword evidence="1" id="KW-0472">Membrane</keyword>
<reference evidence="3" key="1">
    <citation type="submission" date="2018-02" db="EMBL/GenBank/DDBJ databases">
        <authorList>
            <person name="Hausmann B."/>
        </authorList>
    </citation>
    <scope>NUCLEOTIDE SEQUENCE [LARGE SCALE GENOMIC DNA]</scope>
    <source>
        <strain evidence="3">Peat soil MAG SbF1</strain>
    </source>
</reference>
<gene>
    <name evidence="2" type="ORF">SBF1_8840002</name>
</gene>
<name>A0A2U3LW46_9FIRM</name>
<dbReference type="AlphaFoldDB" id="A0A2U3LW46"/>
<evidence type="ECO:0008006" key="4">
    <source>
        <dbReference type="Google" id="ProtNLM"/>
    </source>
</evidence>
<feature type="transmembrane region" description="Helical" evidence="1">
    <location>
        <begin position="77"/>
        <end position="97"/>
    </location>
</feature>
<evidence type="ECO:0000313" key="2">
    <source>
        <dbReference type="EMBL" id="SPF56173.1"/>
    </source>
</evidence>
<dbReference type="Proteomes" id="UP000238916">
    <property type="component" value="Unassembled WGS sequence"/>
</dbReference>
<keyword evidence="1" id="KW-0812">Transmembrane</keyword>
<dbReference type="EMBL" id="OMOF01000872">
    <property type="protein sequence ID" value="SPF56173.1"/>
    <property type="molecule type" value="Genomic_DNA"/>
</dbReference>
<organism evidence="2 3">
    <name type="scientific">Candidatus Desulfosporosinus infrequens</name>
    <dbReference type="NCBI Taxonomy" id="2043169"/>
    <lineage>
        <taxon>Bacteria</taxon>
        <taxon>Bacillati</taxon>
        <taxon>Bacillota</taxon>
        <taxon>Clostridia</taxon>
        <taxon>Eubacteriales</taxon>
        <taxon>Desulfitobacteriaceae</taxon>
        <taxon>Desulfosporosinus</taxon>
    </lineage>
</organism>
<evidence type="ECO:0000313" key="3">
    <source>
        <dbReference type="Proteomes" id="UP000238916"/>
    </source>
</evidence>
<feature type="transmembrane region" description="Helical" evidence="1">
    <location>
        <begin position="12"/>
        <end position="32"/>
    </location>
</feature>